<feature type="region of interest" description="Disordered" evidence="1">
    <location>
        <begin position="310"/>
        <end position="334"/>
    </location>
</feature>
<protein>
    <submittedName>
        <fullName evidence="3">DUF3068 domain-containing protein</fullName>
    </submittedName>
</protein>
<organism evidence="3 4">
    <name type="scientific">Actinomadura vinacea</name>
    <dbReference type="NCBI Taxonomy" id="115336"/>
    <lineage>
        <taxon>Bacteria</taxon>
        <taxon>Bacillati</taxon>
        <taxon>Actinomycetota</taxon>
        <taxon>Actinomycetes</taxon>
        <taxon>Streptosporangiales</taxon>
        <taxon>Thermomonosporaceae</taxon>
        <taxon>Actinomadura</taxon>
    </lineage>
</organism>
<dbReference type="InterPro" id="IPR021424">
    <property type="entry name" value="PorA"/>
</dbReference>
<dbReference type="EMBL" id="BAAARW010000012">
    <property type="protein sequence ID" value="GAA2423669.1"/>
    <property type="molecule type" value="Genomic_DNA"/>
</dbReference>
<accession>A0ABN3J911</accession>
<evidence type="ECO:0000313" key="4">
    <source>
        <dbReference type="Proteomes" id="UP001501231"/>
    </source>
</evidence>
<keyword evidence="4" id="KW-1185">Reference proteome</keyword>
<keyword evidence="2" id="KW-0812">Transmembrane</keyword>
<dbReference type="Pfam" id="PF11271">
    <property type="entry name" value="PorA"/>
    <property type="match status" value="1"/>
</dbReference>
<sequence length="334" mass="36288">MRRPVGLALICLGAFFLTLAPLVRFYVADQVVQAPLNRYQVTRLEARNATYFDAATLKTKTGVTLQAANTVRGDVRANGGDDRIAVWDSSTNIFDTANPDKPVQIQGYRIAFDRRTSELVRCCGTNVDGDGAVKMSGYALLFPLANVDRLDYPFFDMATKQAAPMRYSGEEKVRGMRAYRFVQQIPETKTAPLDARLPGRMLGLDAKSPDQKVDRYSAATITVWVDPRTGIPVKHRQTIHSTVRTPDGRGRMTVAAADLVTVESSQKSLVDMADANALKIAAVRSYVPFATVFLGLALLLLGVVGGLTGGGARPARTAPRTPRRADGKFGPPTP</sequence>
<comment type="caution">
    <text evidence="3">The sequence shown here is derived from an EMBL/GenBank/DDBJ whole genome shotgun (WGS) entry which is preliminary data.</text>
</comment>
<keyword evidence="2" id="KW-1133">Transmembrane helix</keyword>
<gene>
    <name evidence="3" type="ORF">GCM10010191_39710</name>
</gene>
<name>A0ABN3J911_9ACTN</name>
<reference evidence="3 4" key="1">
    <citation type="journal article" date="2019" name="Int. J. Syst. Evol. Microbiol.">
        <title>The Global Catalogue of Microorganisms (GCM) 10K type strain sequencing project: providing services to taxonomists for standard genome sequencing and annotation.</title>
        <authorList>
            <consortium name="The Broad Institute Genomics Platform"/>
            <consortium name="The Broad Institute Genome Sequencing Center for Infectious Disease"/>
            <person name="Wu L."/>
            <person name="Ma J."/>
        </authorList>
    </citation>
    <scope>NUCLEOTIDE SEQUENCE [LARGE SCALE GENOMIC DNA]</scope>
    <source>
        <strain evidence="3 4">JCM 3325</strain>
    </source>
</reference>
<dbReference type="Proteomes" id="UP001501231">
    <property type="component" value="Unassembled WGS sequence"/>
</dbReference>
<evidence type="ECO:0000256" key="1">
    <source>
        <dbReference type="SAM" id="MobiDB-lite"/>
    </source>
</evidence>
<evidence type="ECO:0000313" key="3">
    <source>
        <dbReference type="EMBL" id="GAA2423669.1"/>
    </source>
</evidence>
<evidence type="ECO:0000256" key="2">
    <source>
        <dbReference type="SAM" id="Phobius"/>
    </source>
</evidence>
<keyword evidence="2" id="KW-0472">Membrane</keyword>
<dbReference type="RefSeq" id="WP_344590532.1">
    <property type="nucleotide sequence ID" value="NZ_BAAARW010000012.1"/>
</dbReference>
<proteinExistence type="predicted"/>
<feature type="transmembrane region" description="Helical" evidence="2">
    <location>
        <begin position="286"/>
        <end position="307"/>
    </location>
</feature>